<sequence>MTPGSPWCMNFKSTGRHRLPLVISQLVTSTIRVMRAAAVLLPTLVAFGAAQASNGCPYASTTQTFNKDTMQFEVVDKTCHVLPNTTTFQAIGDISEYRGAILNYTDQTNLVDIQHATFPHTAKILILQHVGVKALGGVVWPRDLTVAYEVPDQGCVVDRVLDRALSDMTVESLPSALPPHVDLNNVELTNVSMLSTLNAMHLSLASMPNVFSLRDADWSNMDTLYLDLDDNDPKYRKCAAPTADTRIHDQRNHPNHHHLSHAQHQHIVACKFAHFQLGHGQPDVFEPQQPHPEHSDAGTSQSDDLVAGAQCTNQGGALRQLWAQQNCTVCVVSSTNDIAITPVLEKSKTTSYIVPIVGVVCTCLLIVVVVMVRRSRNRVESPNTPAYVVAKSPSTN</sequence>
<reference evidence="3" key="2">
    <citation type="submission" date="2019-06" db="EMBL/GenBank/DDBJ databases">
        <title>Genomics analysis of Aphanomyces spp. identifies a new class of oomycete effector associated with host adaptation.</title>
        <authorList>
            <person name="Gaulin E."/>
        </authorList>
    </citation>
    <scope>NUCLEOTIDE SEQUENCE</scope>
    <source>
        <strain evidence="3">CBS 578.67</strain>
    </source>
</reference>
<accession>A0A485LAP9</accession>
<evidence type="ECO:0000313" key="5">
    <source>
        <dbReference type="Proteomes" id="UP000332933"/>
    </source>
</evidence>
<dbReference type="Proteomes" id="UP000332933">
    <property type="component" value="Unassembled WGS sequence"/>
</dbReference>
<keyword evidence="2" id="KW-0812">Transmembrane</keyword>
<evidence type="ECO:0000313" key="4">
    <source>
        <dbReference type="EMBL" id="VFT95390.1"/>
    </source>
</evidence>
<proteinExistence type="predicted"/>
<dbReference type="EMBL" id="VJMH01006403">
    <property type="protein sequence ID" value="KAF0689914.1"/>
    <property type="molecule type" value="Genomic_DNA"/>
</dbReference>
<protein>
    <submittedName>
        <fullName evidence="4">Aste57867_18655 protein</fullName>
    </submittedName>
</protein>
<dbReference type="AlphaFoldDB" id="A0A485LAP9"/>
<evidence type="ECO:0000256" key="1">
    <source>
        <dbReference type="SAM" id="MobiDB-lite"/>
    </source>
</evidence>
<name>A0A485LAP9_9STRA</name>
<keyword evidence="2" id="KW-0472">Membrane</keyword>
<feature type="transmembrane region" description="Helical" evidence="2">
    <location>
        <begin position="352"/>
        <end position="372"/>
    </location>
</feature>
<dbReference type="EMBL" id="CAADRA010006424">
    <property type="protein sequence ID" value="VFT95390.1"/>
    <property type="molecule type" value="Genomic_DNA"/>
</dbReference>
<organism evidence="4 5">
    <name type="scientific">Aphanomyces stellatus</name>
    <dbReference type="NCBI Taxonomy" id="120398"/>
    <lineage>
        <taxon>Eukaryota</taxon>
        <taxon>Sar</taxon>
        <taxon>Stramenopiles</taxon>
        <taxon>Oomycota</taxon>
        <taxon>Saprolegniomycetes</taxon>
        <taxon>Saprolegniales</taxon>
        <taxon>Verrucalvaceae</taxon>
        <taxon>Aphanomyces</taxon>
    </lineage>
</organism>
<keyword evidence="2" id="KW-1133">Transmembrane helix</keyword>
<feature type="region of interest" description="Disordered" evidence="1">
    <location>
        <begin position="281"/>
        <end position="303"/>
    </location>
</feature>
<gene>
    <name evidence="4" type="primary">Aste57867_18655</name>
    <name evidence="3" type="ORF">As57867_018593</name>
    <name evidence="4" type="ORF">ASTE57867_18655</name>
</gene>
<reference evidence="4 5" key="1">
    <citation type="submission" date="2019-03" db="EMBL/GenBank/DDBJ databases">
        <authorList>
            <person name="Gaulin E."/>
            <person name="Dumas B."/>
        </authorList>
    </citation>
    <scope>NUCLEOTIDE SEQUENCE [LARGE SCALE GENOMIC DNA]</scope>
    <source>
        <strain evidence="4">CBS 568.67</strain>
    </source>
</reference>
<evidence type="ECO:0000313" key="3">
    <source>
        <dbReference type="EMBL" id="KAF0689914.1"/>
    </source>
</evidence>
<evidence type="ECO:0000256" key="2">
    <source>
        <dbReference type="SAM" id="Phobius"/>
    </source>
</evidence>
<keyword evidence="5" id="KW-1185">Reference proteome</keyword>